<evidence type="ECO:0000313" key="7">
    <source>
        <dbReference type="EMBL" id="MCZ8546503.1"/>
    </source>
</evidence>
<dbReference type="PANTHER" id="PTHR32196:SF69">
    <property type="entry name" value="BRANCHED-CHAIN AMINO ACID TRANSPORT SYSTEM, PERMEASE PROTEIN"/>
    <property type="match status" value="1"/>
</dbReference>
<evidence type="ECO:0000256" key="5">
    <source>
        <dbReference type="ARBA" id="ARBA00023136"/>
    </source>
</evidence>
<evidence type="ECO:0000256" key="3">
    <source>
        <dbReference type="ARBA" id="ARBA00022692"/>
    </source>
</evidence>
<comment type="subcellular location">
    <subcellularLocation>
        <location evidence="1">Cell membrane</location>
        <topology evidence="1">Multi-pass membrane protein</topology>
    </subcellularLocation>
</comment>
<comment type="caution">
    <text evidence="7">The sequence shown here is derived from an EMBL/GenBank/DDBJ whole genome shotgun (WGS) entry which is preliminary data.</text>
</comment>
<keyword evidence="4 6" id="KW-1133">Transmembrane helix</keyword>
<dbReference type="RefSeq" id="WP_269906861.1">
    <property type="nucleotide sequence ID" value="NZ_JAPFQA010000009.1"/>
</dbReference>
<dbReference type="Proteomes" id="UP001152178">
    <property type="component" value="Unassembled WGS sequence"/>
</dbReference>
<keyword evidence="3 6" id="KW-0812">Transmembrane</keyword>
<accession>A0ABT4QY67</accession>
<dbReference type="EMBL" id="JAPFQA010000009">
    <property type="protein sequence ID" value="MCZ8546503.1"/>
    <property type="molecule type" value="Genomic_DNA"/>
</dbReference>
<feature type="transmembrane region" description="Helical" evidence="6">
    <location>
        <begin position="133"/>
        <end position="160"/>
    </location>
</feature>
<dbReference type="InterPro" id="IPR001851">
    <property type="entry name" value="ABC_transp_permease"/>
</dbReference>
<feature type="transmembrane region" description="Helical" evidence="6">
    <location>
        <begin position="181"/>
        <end position="203"/>
    </location>
</feature>
<dbReference type="Pfam" id="PF02653">
    <property type="entry name" value="BPD_transp_2"/>
    <property type="match status" value="1"/>
</dbReference>
<reference evidence="7" key="1">
    <citation type="submission" date="2022-11" db="EMBL/GenBank/DDBJ databases">
        <authorList>
            <person name="Coimbra C."/>
        </authorList>
    </citation>
    <scope>NUCLEOTIDE SEQUENCE</scope>
    <source>
        <strain evidence="7">Jales19</strain>
    </source>
</reference>
<dbReference type="PANTHER" id="PTHR32196">
    <property type="entry name" value="ABC TRANSPORTER PERMEASE PROTEIN YPHD-RELATED-RELATED"/>
    <property type="match status" value="1"/>
</dbReference>
<evidence type="ECO:0000256" key="2">
    <source>
        <dbReference type="ARBA" id="ARBA00022475"/>
    </source>
</evidence>
<evidence type="ECO:0000313" key="8">
    <source>
        <dbReference type="Proteomes" id="UP001152178"/>
    </source>
</evidence>
<feature type="transmembrane region" description="Helical" evidence="6">
    <location>
        <begin position="6"/>
        <end position="27"/>
    </location>
</feature>
<gene>
    <name evidence="7" type="ORF">OOJ09_20135</name>
</gene>
<evidence type="ECO:0000256" key="1">
    <source>
        <dbReference type="ARBA" id="ARBA00004651"/>
    </source>
</evidence>
<proteinExistence type="predicted"/>
<feature type="transmembrane region" description="Helical" evidence="6">
    <location>
        <begin position="269"/>
        <end position="296"/>
    </location>
</feature>
<feature type="transmembrane region" description="Helical" evidence="6">
    <location>
        <begin position="62"/>
        <end position="83"/>
    </location>
</feature>
<sequence length="316" mass="32790">MIRDVLFLGLQIGLLYGPLALGVYLAINVLSLPDLTLEGSFGLGGAASATGLVLGLDPVSALLLGMCAGALAGLTTAILHVVLQMNVLLAGILMTTAAWSVSIIVMGTGNISLVRAETLFVWAEAIPLGNQAATILVGGVVTLLFGLFLTWLLGTGFGLATRVTGLNIQTARSMGIRTEMHQVIGLMLANALAAASGALVAQSQGFMDVSIQGGVIVVGLAALTIGMSVMRSDRIAAGVLSVVAGVVIYRCIVALSLRMGIPPNAVKLITAILVFAFVAARIHGKGIFTVTSFVGWQARRRKHMQFLENDRVAPLF</sequence>
<protein>
    <submittedName>
        <fullName evidence="7">ABC transporter permease</fullName>
    </submittedName>
</protein>
<dbReference type="CDD" id="cd06574">
    <property type="entry name" value="TM_PBP1_branched-chain-AA_like"/>
    <property type="match status" value="1"/>
</dbReference>
<organism evidence="7 8">
    <name type="scientific">Mesorhizobium qingshengii</name>
    <dbReference type="NCBI Taxonomy" id="1165689"/>
    <lineage>
        <taxon>Bacteria</taxon>
        <taxon>Pseudomonadati</taxon>
        <taxon>Pseudomonadota</taxon>
        <taxon>Alphaproteobacteria</taxon>
        <taxon>Hyphomicrobiales</taxon>
        <taxon>Phyllobacteriaceae</taxon>
        <taxon>Mesorhizobium</taxon>
    </lineage>
</organism>
<name>A0ABT4QY67_9HYPH</name>
<evidence type="ECO:0000256" key="6">
    <source>
        <dbReference type="SAM" id="Phobius"/>
    </source>
</evidence>
<evidence type="ECO:0000256" key="4">
    <source>
        <dbReference type="ARBA" id="ARBA00022989"/>
    </source>
</evidence>
<feature type="transmembrane region" description="Helical" evidence="6">
    <location>
        <begin position="236"/>
        <end position="257"/>
    </location>
</feature>
<keyword evidence="5 6" id="KW-0472">Membrane</keyword>
<keyword evidence="2" id="KW-1003">Cell membrane</keyword>
<feature type="transmembrane region" description="Helical" evidence="6">
    <location>
        <begin position="209"/>
        <end position="229"/>
    </location>
</feature>
<feature type="transmembrane region" description="Helical" evidence="6">
    <location>
        <begin position="90"/>
        <end position="113"/>
    </location>
</feature>
<keyword evidence="8" id="KW-1185">Reference proteome</keyword>